<evidence type="ECO:0000256" key="3">
    <source>
        <dbReference type="ARBA" id="ARBA00022806"/>
    </source>
</evidence>
<evidence type="ECO:0000256" key="1">
    <source>
        <dbReference type="ARBA" id="ARBA00022741"/>
    </source>
</evidence>
<name>A0ABS8BT77_9RHOB</name>
<dbReference type="CDD" id="cd18791">
    <property type="entry name" value="SF2_C_RHA"/>
    <property type="match status" value="1"/>
</dbReference>
<dbReference type="CDD" id="cd17990">
    <property type="entry name" value="DEXHc_HrpB"/>
    <property type="match status" value="1"/>
</dbReference>
<keyword evidence="4" id="KW-0067">ATP-binding</keyword>
<dbReference type="GO" id="GO:0004386">
    <property type="term" value="F:helicase activity"/>
    <property type="evidence" value="ECO:0007669"/>
    <property type="project" value="UniProtKB-KW"/>
</dbReference>
<dbReference type="SMART" id="SM00490">
    <property type="entry name" value="HELICc"/>
    <property type="match status" value="1"/>
</dbReference>
<keyword evidence="1" id="KW-0547">Nucleotide-binding</keyword>
<protein>
    <submittedName>
        <fullName evidence="8">ATP-dependent helicase HrpB</fullName>
    </submittedName>
</protein>
<dbReference type="Proteomes" id="UP001138961">
    <property type="component" value="Unassembled WGS sequence"/>
</dbReference>
<dbReference type="PANTHER" id="PTHR43519">
    <property type="entry name" value="ATP-DEPENDENT RNA HELICASE HRPB"/>
    <property type="match status" value="1"/>
</dbReference>
<dbReference type="Pfam" id="PF00270">
    <property type="entry name" value="DEAD"/>
    <property type="match status" value="1"/>
</dbReference>
<dbReference type="InterPro" id="IPR007502">
    <property type="entry name" value="Helicase-assoc_dom"/>
</dbReference>
<dbReference type="Gene3D" id="1.20.120.1080">
    <property type="match status" value="1"/>
</dbReference>
<evidence type="ECO:0000256" key="5">
    <source>
        <dbReference type="SAM" id="MobiDB-lite"/>
    </source>
</evidence>
<dbReference type="InterPro" id="IPR010225">
    <property type="entry name" value="HrpB"/>
</dbReference>
<evidence type="ECO:0000313" key="8">
    <source>
        <dbReference type="EMBL" id="MCB5198681.1"/>
    </source>
</evidence>
<sequence length="806" mass="86691">MTMLPIDDVLDDVTAALCATGRVVLQAPPGAGKTTRVPLAVLESGSTNGMIVMLEPRRLAVRAAAERLAAQLGEQVGQRVGYRMRGESKVGTGCRVLVVTEGILTRMVQDDPELPGVGCVIFDEFHERSLQADLGLALVWEVKGALRPDLGLIVMSATLDAAPVAAMLDDAPVVTAQGRTYPVDIKYLDRSLGPRVRLPQAVADLIAQVVPQTTGGVLVFLPGAGEIRQVASALAGHLPADCDVRPLYGALPFAQQRAAIAPVSSGRKIVLSTSIAETSLTIEDIRVVVDAGRARRARFDPGSGMSRLVTERASRAEADQRAGRAGRVAAGTAYRLWTQGEHGALPAFAPPEIAAADLTGLALDLALWGTDDLAFLTPPPEVALTEARMLLRDLGALDGQDRITPHGRVLAALPVHPRLGHMLTLAGAQAAPLAALLEARDPLRGAGCDLALRLTALGGGAVPAAADRGALAQIKAEAKRLAQGIPQRPALTLGQMAALAYPDRIALRRPGDDPRYLLSGGKGAMMEPGDPMAGQRLLVVTDTDGNPREARIWQAASIDEAALRAVLGNRIEWRNTCVWSRRDGRVLARRQECLGAIVLDDRRWDDAPPETIAAAMLDGVRQLGLRPSRAAQRFRARVALVRDDGIDLPDLSDDALMATLGDWLLPHLGTVRSTQDWADFDLLDPLRAMLAWTQMQALDRAAPPAFTTPLGRRIPIDYDSTVPEITLRIQEMFGQTTHPTVGKTPLRVTLLSPGHKPVQTTQDLPGFWETSYADVRRDMRGRYPRHPWPEDPREADPTLRAKPRKR</sequence>
<feature type="domain" description="Helicase C-terminal" evidence="7">
    <location>
        <begin position="201"/>
        <end position="369"/>
    </location>
</feature>
<dbReference type="Pfam" id="PF08482">
    <property type="entry name" value="HrpB_C"/>
    <property type="match status" value="1"/>
</dbReference>
<dbReference type="PROSITE" id="PS51192">
    <property type="entry name" value="HELICASE_ATP_BIND_1"/>
    <property type="match status" value="1"/>
</dbReference>
<gene>
    <name evidence="8" type="primary">hrpB</name>
    <name evidence="8" type="ORF">LGQ03_05465</name>
</gene>
<feature type="region of interest" description="Disordered" evidence="5">
    <location>
        <begin position="781"/>
        <end position="806"/>
    </location>
</feature>
<feature type="compositionally biased region" description="Basic and acidic residues" evidence="5">
    <location>
        <begin position="781"/>
        <end position="799"/>
    </location>
</feature>
<dbReference type="InterPro" id="IPR049614">
    <property type="entry name" value="HrpB_DEXH"/>
</dbReference>
<evidence type="ECO:0000259" key="7">
    <source>
        <dbReference type="PROSITE" id="PS51194"/>
    </source>
</evidence>
<dbReference type="PANTHER" id="PTHR43519:SF1">
    <property type="entry name" value="ATP-DEPENDENT RNA HELICASE HRPB"/>
    <property type="match status" value="1"/>
</dbReference>
<dbReference type="Pfam" id="PF24473">
    <property type="entry name" value="CON_HrpB"/>
    <property type="match status" value="1"/>
</dbReference>
<dbReference type="NCBIfam" id="TIGR01970">
    <property type="entry name" value="DEAH_box_HrpB"/>
    <property type="match status" value="1"/>
</dbReference>
<dbReference type="Gene3D" id="3.40.50.300">
    <property type="entry name" value="P-loop containing nucleotide triphosphate hydrolases"/>
    <property type="match status" value="2"/>
</dbReference>
<dbReference type="PROSITE" id="PS51194">
    <property type="entry name" value="HELICASE_CTER"/>
    <property type="match status" value="1"/>
</dbReference>
<keyword evidence="2" id="KW-0378">Hydrolase</keyword>
<comment type="caution">
    <text evidence="8">The sequence shown here is derived from an EMBL/GenBank/DDBJ whole genome shotgun (WGS) entry which is preliminary data.</text>
</comment>
<keyword evidence="3 8" id="KW-0347">Helicase</keyword>
<dbReference type="InterPro" id="IPR027417">
    <property type="entry name" value="P-loop_NTPase"/>
</dbReference>
<dbReference type="EMBL" id="JAJATZ010000002">
    <property type="protein sequence ID" value="MCB5198681.1"/>
    <property type="molecule type" value="Genomic_DNA"/>
</dbReference>
<feature type="domain" description="Helicase ATP-binding" evidence="6">
    <location>
        <begin position="14"/>
        <end position="177"/>
    </location>
</feature>
<dbReference type="InterPro" id="IPR056329">
    <property type="entry name" value="CON_HrpB"/>
</dbReference>
<dbReference type="RefSeq" id="WP_226747582.1">
    <property type="nucleotide sequence ID" value="NZ_JAJATZ010000002.1"/>
</dbReference>
<organism evidence="8 9">
    <name type="scientific">Loktanella gaetbuli</name>
    <dbReference type="NCBI Taxonomy" id="2881335"/>
    <lineage>
        <taxon>Bacteria</taxon>
        <taxon>Pseudomonadati</taxon>
        <taxon>Pseudomonadota</taxon>
        <taxon>Alphaproteobacteria</taxon>
        <taxon>Rhodobacterales</taxon>
        <taxon>Roseobacteraceae</taxon>
        <taxon>Loktanella</taxon>
    </lineage>
</organism>
<dbReference type="SUPFAM" id="SSF52540">
    <property type="entry name" value="P-loop containing nucleoside triphosphate hydrolases"/>
    <property type="match status" value="1"/>
</dbReference>
<proteinExistence type="predicted"/>
<evidence type="ECO:0000256" key="4">
    <source>
        <dbReference type="ARBA" id="ARBA00022840"/>
    </source>
</evidence>
<dbReference type="InterPro" id="IPR014001">
    <property type="entry name" value="Helicase_ATP-bd"/>
</dbReference>
<dbReference type="Pfam" id="PF00271">
    <property type="entry name" value="Helicase_C"/>
    <property type="match status" value="1"/>
</dbReference>
<reference evidence="8" key="1">
    <citation type="submission" date="2021-10" db="EMBL/GenBank/DDBJ databases">
        <title>Loktanella gaetbuli sp. nov., isolated from a tidal flat.</title>
        <authorList>
            <person name="Park S."/>
            <person name="Yoon J.-H."/>
        </authorList>
    </citation>
    <scope>NUCLEOTIDE SEQUENCE</scope>
    <source>
        <strain evidence="8">TSTF-M6</strain>
    </source>
</reference>
<dbReference type="SMART" id="SM00847">
    <property type="entry name" value="HA2"/>
    <property type="match status" value="1"/>
</dbReference>
<keyword evidence="9" id="KW-1185">Reference proteome</keyword>
<dbReference type="InterPro" id="IPR001650">
    <property type="entry name" value="Helicase_C-like"/>
</dbReference>
<dbReference type="InterPro" id="IPR013689">
    <property type="entry name" value="RNA_helicase_ATP-dep_HrpB_C"/>
</dbReference>
<evidence type="ECO:0000259" key="6">
    <source>
        <dbReference type="PROSITE" id="PS51192"/>
    </source>
</evidence>
<dbReference type="InterPro" id="IPR011545">
    <property type="entry name" value="DEAD/DEAH_box_helicase_dom"/>
</dbReference>
<evidence type="ECO:0000313" key="9">
    <source>
        <dbReference type="Proteomes" id="UP001138961"/>
    </source>
</evidence>
<evidence type="ECO:0000256" key="2">
    <source>
        <dbReference type="ARBA" id="ARBA00022801"/>
    </source>
</evidence>
<dbReference type="PIRSF" id="PIRSF005496">
    <property type="entry name" value="ATP_hel_hrpB"/>
    <property type="match status" value="1"/>
</dbReference>
<accession>A0ABS8BT77</accession>
<dbReference type="SMART" id="SM00487">
    <property type="entry name" value="DEXDc"/>
    <property type="match status" value="1"/>
</dbReference>